<dbReference type="PROSITE" id="PS00592">
    <property type="entry name" value="GH9_2"/>
    <property type="match status" value="1"/>
</dbReference>
<dbReference type="PANTHER" id="PTHR22298">
    <property type="entry name" value="ENDO-1,4-BETA-GLUCANASE"/>
    <property type="match status" value="1"/>
</dbReference>
<reference evidence="14" key="1">
    <citation type="journal article" date="2023" name="Science">
        <title>Elucidation of the pathway for biosynthesis of saponin adjuvants from the soapbark tree.</title>
        <authorList>
            <person name="Reed J."/>
            <person name="Orme A."/>
            <person name="El-Demerdash A."/>
            <person name="Owen C."/>
            <person name="Martin L.B.B."/>
            <person name="Misra R.C."/>
            <person name="Kikuchi S."/>
            <person name="Rejzek M."/>
            <person name="Martin A.C."/>
            <person name="Harkess A."/>
            <person name="Leebens-Mack J."/>
            <person name="Louveau T."/>
            <person name="Stephenson M.J."/>
            <person name="Osbourn A."/>
        </authorList>
    </citation>
    <scope>NUCLEOTIDE SEQUENCE</scope>
    <source>
        <strain evidence="14">S10</strain>
    </source>
</reference>
<organism evidence="14 15">
    <name type="scientific">Quillaja saponaria</name>
    <name type="common">Soap bark tree</name>
    <dbReference type="NCBI Taxonomy" id="32244"/>
    <lineage>
        <taxon>Eukaryota</taxon>
        <taxon>Viridiplantae</taxon>
        <taxon>Streptophyta</taxon>
        <taxon>Embryophyta</taxon>
        <taxon>Tracheophyta</taxon>
        <taxon>Spermatophyta</taxon>
        <taxon>Magnoliopsida</taxon>
        <taxon>eudicotyledons</taxon>
        <taxon>Gunneridae</taxon>
        <taxon>Pentapetalae</taxon>
        <taxon>rosids</taxon>
        <taxon>fabids</taxon>
        <taxon>Fabales</taxon>
        <taxon>Quillajaceae</taxon>
        <taxon>Quillaja</taxon>
    </lineage>
</organism>
<keyword evidence="7 8" id="KW-0624">Polysaccharide degradation</keyword>
<evidence type="ECO:0000256" key="11">
    <source>
        <dbReference type="SAM" id="MobiDB-lite"/>
    </source>
</evidence>
<evidence type="ECO:0000256" key="6">
    <source>
        <dbReference type="ARBA" id="ARBA00023295"/>
    </source>
</evidence>
<evidence type="ECO:0000256" key="9">
    <source>
        <dbReference type="PROSITE-ProRule" id="PRU10060"/>
    </source>
</evidence>
<evidence type="ECO:0000256" key="2">
    <source>
        <dbReference type="ARBA" id="ARBA00007072"/>
    </source>
</evidence>
<feature type="active site" evidence="8">
    <location>
        <position position="487"/>
    </location>
</feature>
<dbReference type="FunFam" id="1.50.10.10:FF:000020">
    <property type="entry name" value="Endoglucanase"/>
    <property type="match status" value="1"/>
</dbReference>
<gene>
    <name evidence="14" type="ORF">O6P43_010833</name>
</gene>
<evidence type="ECO:0000256" key="5">
    <source>
        <dbReference type="ARBA" id="ARBA00023277"/>
    </source>
</evidence>
<keyword evidence="12" id="KW-0472">Membrane</keyword>
<proteinExistence type="inferred from homology"/>
<keyword evidence="4 10" id="KW-0136">Cellulose degradation</keyword>
<dbReference type="InterPro" id="IPR008928">
    <property type="entry name" value="6-hairpin_glycosidase_sf"/>
</dbReference>
<dbReference type="KEGG" id="qsa:O6P43_010833"/>
<comment type="caution">
    <text evidence="14">The sequence shown here is derived from an EMBL/GenBank/DDBJ whole genome shotgun (WGS) entry which is preliminary data.</text>
</comment>
<comment type="catalytic activity">
    <reaction evidence="1 10">
        <text>Endohydrolysis of (1-&gt;4)-beta-D-glucosidic linkages in cellulose, lichenin and cereal beta-D-glucans.</text>
        <dbReference type="EC" id="3.2.1.4"/>
    </reaction>
</comment>
<evidence type="ECO:0000256" key="3">
    <source>
        <dbReference type="ARBA" id="ARBA00022801"/>
    </source>
</evidence>
<keyword evidence="3 8" id="KW-0378">Hydrolase</keyword>
<dbReference type="GO" id="GO:0008810">
    <property type="term" value="F:cellulase activity"/>
    <property type="evidence" value="ECO:0007669"/>
    <property type="project" value="UniProtKB-EC"/>
</dbReference>
<keyword evidence="15" id="KW-1185">Reference proteome</keyword>
<dbReference type="GO" id="GO:0030245">
    <property type="term" value="P:cellulose catabolic process"/>
    <property type="evidence" value="ECO:0007669"/>
    <property type="project" value="UniProtKB-KW"/>
</dbReference>
<feature type="active site" evidence="9">
    <location>
        <position position="534"/>
    </location>
</feature>
<evidence type="ECO:0000256" key="4">
    <source>
        <dbReference type="ARBA" id="ARBA00023001"/>
    </source>
</evidence>
<evidence type="ECO:0000313" key="14">
    <source>
        <dbReference type="EMBL" id="KAJ7973030.1"/>
    </source>
</evidence>
<dbReference type="InterPro" id="IPR012341">
    <property type="entry name" value="6hp_glycosidase-like_sf"/>
</dbReference>
<evidence type="ECO:0000256" key="10">
    <source>
        <dbReference type="RuleBase" id="RU361166"/>
    </source>
</evidence>
<feature type="transmembrane region" description="Helical" evidence="12">
    <location>
        <begin position="65"/>
        <end position="87"/>
    </location>
</feature>
<feature type="active site" evidence="9">
    <location>
        <position position="543"/>
    </location>
</feature>
<feature type="region of interest" description="Disordered" evidence="11">
    <location>
        <begin position="1"/>
        <end position="34"/>
    </location>
</feature>
<name>A0AAD7VEX5_QUISA</name>
<feature type="domain" description="Glycoside hydrolase family 9" evidence="13">
    <location>
        <begin position="103"/>
        <end position="556"/>
    </location>
</feature>
<keyword evidence="12" id="KW-1133">Transmembrane helix</keyword>
<dbReference type="InterPro" id="IPR033126">
    <property type="entry name" value="Glyco_hydro_9_Asp/Glu_AS"/>
</dbReference>
<evidence type="ECO:0000256" key="1">
    <source>
        <dbReference type="ARBA" id="ARBA00000966"/>
    </source>
</evidence>
<dbReference type="InterPro" id="IPR018221">
    <property type="entry name" value="Glyco_hydro_9_His_AS"/>
</dbReference>
<evidence type="ECO:0000313" key="15">
    <source>
        <dbReference type="Proteomes" id="UP001163823"/>
    </source>
</evidence>
<dbReference type="EMBL" id="JARAOO010000004">
    <property type="protein sequence ID" value="KAJ7973030.1"/>
    <property type="molecule type" value="Genomic_DNA"/>
</dbReference>
<evidence type="ECO:0000259" key="13">
    <source>
        <dbReference type="Pfam" id="PF00759"/>
    </source>
</evidence>
<keyword evidence="5 8" id="KW-0119">Carbohydrate metabolism</keyword>
<evidence type="ECO:0000256" key="7">
    <source>
        <dbReference type="ARBA" id="ARBA00023326"/>
    </source>
</evidence>
<comment type="similarity">
    <text evidence="2 8 10">Belongs to the glycosyl hydrolase 9 (cellulase E) family.</text>
</comment>
<dbReference type="EC" id="3.2.1.4" evidence="10"/>
<dbReference type="Proteomes" id="UP001163823">
    <property type="component" value="Chromosome 4"/>
</dbReference>
<keyword evidence="12" id="KW-0812">Transmembrane</keyword>
<evidence type="ECO:0000256" key="12">
    <source>
        <dbReference type="SAM" id="Phobius"/>
    </source>
</evidence>
<evidence type="ECO:0000256" key="8">
    <source>
        <dbReference type="PROSITE-ProRule" id="PRU10059"/>
    </source>
</evidence>
<dbReference type="SUPFAM" id="SSF48208">
    <property type="entry name" value="Six-hairpin glycosidases"/>
    <property type="match status" value="1"/>
</dbReference>
<dbReference type="Gene3D" id="1.50.10.10">
    <property type="match status" value="1"/>
</dbReference>
<dbReference type="AlphaFoldDB" id="A0AAD7VEX5"/>
<accession>A0AAD7VEX5</accession>
<dbReference type="InterPro" id="IPR001701">
    <property type="entry name" value="Glyco_hydro_9"/>
</dbReference>
<feature type="compositionally biased region" description="Basic and acidic residues" evidence="11">
    <location>
        <begin position="15"/>
        <end position="26"/>
    </location>
</feature>
<dbReference type="Pfam" id="PF00759">
    <property type="entry name" value="Glyco_hydro_9"/>
    <property type="match status" value="1"/>
</dbReference>
<protein>
    <recommendedName>
        <fullName evidence="10">Endoglucanase</fullName>
        <ecNumber evidence="10">3.2.1.4</ecNumber>
    </recommendedName>
</protein>
<keyword evidence="6 8" id="KW-0326">Glycosidase</keyword>
<dbReference type="PROSITE" id="PS00698">
    <property type="entry name" value="GH9_3"/>
    <property type="match status" value="1"/>
</dbReference>
<sequence length="593" mass="66871">MLEKHNNMRGGSLEIHAKDGEQDKNSDTASYQAPSEEEVKQSWLLRLDKKKEKKKIWWKTYLKSVILWSCILVAIVIVFVVLIAKFVPRHRHRHRHVSSSDNYTAALPQALMFFNAQRSGRLPKNNNVSWRGNSCLKDGQLVGGYYDAGDVTKHNFPAAFAMTMLSWSVVEYSEKYEAANQLNHVKDIIKWGTDYLLNTFTSSANSTDNIASQIVTNQNCWMRPEEIDYQRSASQCGTCPALAAETAAALAAASIVFKDNYKYSKKLVHGAQIVFKFATKDQGQKYSSGADPISKFYYSTSYWDEFLWGGTWLYFATGNSTYLDLVTSPGLADQAGCFKQDVDRGVLSWDNKLPAVMLLLTRLRIFMDYGYPYEEILGKFHSRIDDIMCSYLPDFSTFNRTKAGLIQLNHGKPRPLQYVGNAAFLAKLYSDYMDITLMKGLYCGPKFYHKQVLQEFAKIQMDYIIGNNPQGMSYVVGFGDRYPKHVHHRGASILNDKKKYGCKGWKWRDSKEPNPNVIHGAMVAGPDKHDGFKDVRSNYNYTEPTLAGNAGLVAALVAMAEVITTTGIDKNTIFFAVPPISPNPPPPPSPWVP</sequence>